<feature type="compositionally biased region" description="Basic and acidic residues" evidence="1">
    <location>
        <begin position="1"/>
        <end position="17"/>
    </location>
</feature>
<dbReference type="EMBL" id="JACCBU010000001">
    <property type="protein sequence ID" value="NYE72181.1"/>
    <property type="molecule type" value="Genomic_DNA"/>
</dbReference>
<evidence type="ECO:0000256" key="1">
    <source>
        <dbReference type="SAM" id="MobiDB-lite"/>
    </source>
</evidence>
<comment type="caution">
    <text evidence="2">The sequence shown here is derived from an EMBL/GenBank/DDBJ whole genome shotgun (WGS) entry which is preliminary data.</text>
</comment>
<dbReference type="Proteomes" id="UP000569914">
    <property type="component" value="Unassembled WGS sequence"/>
</dbReference>
<organism evidence="2 3">
    <name type="scientific">Microlunatus parietis</name>
    <dbReference type="NCBI Taxonomy" id="682979"/>
    <lineage>
        <taxon>Bacteria</taxon>
        <taxon>Bacillati</taxon>
        <taxon>Actinomycetota</taxon>
        <taxon>Actinomycetes</taxon>
        <taxon>Propionibacteriales</taxon>
        <taxon>Propionibacteriaceae</taxon>
        <taxon>Microlunatus</taxon>
    </lineage>
</organism>
<name>A0A7Y9LDP8_9ACTN</name>
<protein>
    <submittedName>
        <fullName evidence="2">Uncharacterized protein</fullName>
    </submittedName>
</protein>
<accession>A0A7Y9LDP8</accession>
<reference evidence="2 3" key="1">
    <citation type="submission" date="2020-07" db="EMBL/GenBank/DDBJ databases">
        <title>Sequencing the genomes of 1000 actinobacteria strains.</title>
        <authorList>
            <person name="Klenk H.-P."/>
        </authorList>
    </citation>
    <scope>NUCLEOTIDE SEQUENCE [LARGE SCALE GENOMIC DNA]</scope>
    <source>
        <strain evidence="2 3">DSM 22083</strain>
    </source>
</reference>
<evidence type="ECO:0000313" key="3">
    <source>
        <dbReference type="Proteomes" id="UP000569914"/>
    </source>
</evidence>
<dbReference type="RefSeq" id="WP_376766806.1">
    <property type="nucleotide sequence ID" value="NZ_JACCBU010000001.1"/>
</dbReference>
<dbReference type="AlphaFoldDB" id="A0A7Y9LDP8"/>
<feature type="region of interest" description="Disordered" evidence="1">
    <location>
        <begin position="1"/>
        <end position="24"/>
    </location>
</feature>
<proteinExistence type="predicted"/>
<sequence>MTDPRSARAEGAARRADLAQGQQRTEAVKAQRLIDAFVAEARRRGLPTERLRARLMSGAEARTDRTGWYLRRDRSVAIGENGEYFVLLVPGGLAERVRGVKLTATPPPLVVGRGGPDGEAGDLAEFLRRRLDQE</sequence>
<evidence type="ECO:0000313" key="2">
    <source>
        <dbReference type="EMBL" id="NYE72181.1"/>
    </source>
</evidence>
<gene>
    <name evidence="2" type="ORF">BKA15_003510</name>
</gene>
<keyword evidence="3" id="KW-1185">Reference proteome</keyword>